<keyword evidence="1" id="KW-0472">Membrane</keyword>
<keyword evidence="1" id="KW-0812">Transmembrane</keyword>
<evidence type="ECO:0000313" key="3">
    <source>
        <dbReference type="Proteomes" id="UP000466307"/>
    </source>
</evidence>
<dbReference type="EMBL" id="JAADZU010000061">
    <property type="protein sequence ID" value="NDK91230.1"/>
    <property type="molecule type" value="Genomic_DNA"/>
</dbReference>
<dbReference type="AlphaFoldDB" id="A0A7K3LSL7"/>
<keyword evidence="3" id="KW-1185">Reference proteome</keyword>
<reference evidence="2 3" key="1">
    <citation type="submission" date="2020-01" db="EMBL/GenBank/DDBJ databases">
        <title>Investigation of new actinobacteria for the biodesulphurisation of diesel fuel.</title>
        <authorList>
            <person name="Athi Narayanan S.M."/>
        </authorList>
    </citation>
    <scope>NUCLEOTIDE SEQUENCE [LARGE SCALE GENOMIC DNA]</scope>
    <source>
        <strain evidence="2 3">213E</strain>
    </source>
</reference>
<organism evidence="2 3">
    <name type="scientific">Gordonia desulfuricans</name>
    <dbReference type="NCBI Taxonomy" id="89051"/>
    <lineage>
        <taxon>Bacteria</taxon>
        <taxon>Bacillati</taxon>
        <taxon>Actinomycetota</taxon>
        <taxon>Actinomycetes</taxon>
        <taxon>Mycobacteriales</taxon>
        <taxon>Gordoniaceae</taxon>
        <taxon>Gordonia</taxon>
    </lineage>
</organism>
<dbReference type="Proteomes" id="UP000466307">
    <property type="component" value="Unassembled WGS sequence"/>
</dbReference>
<keyword evidence="1" id="KW-1133">Transmembrane helix</keyword>
<accession>A0A7K3LSL7</accession>
<evidence type="ECO:0000313" key="2">
    <source>
        <dbReference type="EMBL" id="NDK91230.1"/>
    </source>
</evidence>
<feature type="transmembrane region" description="Helical" evidence="1">
    <location>
        <begin position="35"/>
        <end position="58"/>
    </location>
</feature>
<proteinExistence type="predicted"/>
<evidence type="ECO:0000256" key="1">
    <source>
        <dbReference type="SAM" id="Phobius"/>
    </source>
</evidence>
<sequence>MQPTQTARSDRTHLPSIELVDEYLATARRAKYRRLLGLVAICSMLLTVLIVIFAQGWYAESGGGVGWVICGIIVTICAIGGVLVDIIYRKDI</sequence>
<gene>
    <name evidence="2" type="ORF">GYA93_16820</name>
</gene>
<comment type="caution">
    <text evidence="2">The sequence shown here is derived from an EMBL/GenBank/DDBJ whole genome shotgun (WGS) entry which is preliminary data.</text>
</comment>
<protein>
    <submittedName>
        <fullName evidence="2">Uncharacterized protein</fullName>
    </submittedName>
</protein>
<dbReference type="RefSeq" id="WP_157079532.1">
    <property type="nucleotide sequence ID" value="NZ_JAADZU010000061.1"/>
</dbReference>
<name>A0A7K3LSL7_9ACTN</name>
<feature type="transmembrane region" description="Helical" evidence="1">
    <location>
        <begin position="64"/>
        <end position="88"/>
    </location>
</feature>